<dbReference type="PANTHER" id="PTHR38478">
    <property type="entry name" value="PEPTIDASE M1A AND M12B"/>
    <property type="match status" value="1"/>
</dbReference>
<protein>
    <recommendedName>
        <fullName evidence="5">EcxA zinc-binding domain-containing protein</fullName>
    </recommendedName>
</protein>
<proteinExistence type="predicted"/>
<feature type="domain" description="DUF5117" evidence="3">
    <location>
        <begin position="103"/>
        <end position="291"/>
    </location>
</feature>
<dbReference type="CDD" id="cd04276">
    <property type="entry name" value="ZnMc_MMP_like_2"/>
    <property type="match status" value="1"/>
</dbReference>
<feature type="domain" description="EcxA zinc-binding" evidence="2">
    <location>
        <begin position="442"/>
        <end position="748"/>
    </location>
</feature>
<accession>A0A381P3U5</accession>
<dbReference type="Pfam" id="PF16313">
    <property type="entry name" value="DUF4953"/>
    <property type="match status" value="1"/>
</dbReference>
<feature type="region of interest" description="Disordered" evidence="1">
    <location>
        <begin position="824"/>
        <end position="849"/>
    </location>
</feature>
<dbReference type="PANTHER" id="PTHR38478:SF1">
    <property type="entry name" value="ZINC DEPENDENT METALLOPROTEASE DOMAIN LIPOPROTEIN"/>
    <property type="match status" value="1"/>
</dbReference>
<sequence>MSISLRIHSLSRLTRLSVLGTLAFIALCGLATPAEPQAPSLPSIEQHTEGMTQMDGLFDLYWDNANGSLFWEISELDTEFLYQISMGSGLGSNPVGIDRGQLRGTHVLAAKRIGPRILLMEPNYGFVAQSENLSEAQAVRDAFAPSVHWGFEMVAETGERVLVDATQFFLRDARGVIDQIAARGEGDFTLDASRSAIHLPATRSFPENTEVESILTFTSSNPGQLVNGVAATGGAVTLRQHHSFIQLPDNGYQTRIADARVGVNGPTVYDYATPIDADTRVRLAARHRLQKADPDAERSAAVEPIIYYVDPGTPEPVRSALIEGASWWNDAFEEAGFINAFRVMVLPDDVDPQDIRYNLIHWTHRRTRGYSYGNTVIDPRTGEIVRGVVNLGSLRLRQDYLHGQGMVPPFPGGISLPEDGSFGEFADAPDFEYLAQVAPASEPVEMALARVRQLSAHEVGHTLGFPHNYMASAYGRESVMDYPAPLVQIDESGNIDLSNAYVQRIGEYDKLSVNWLYREFPNGTNETQALERIAEQGVVDGLIYMGHTNNNFIGASHQYASVWDNGSNLVDHLKLEIRIREIGLERFGIDAIRTGEPMSTLEFVLLPLYMHHRFQLRSAIQSLGGADFRYALKGDGQIPFTIVEAEEQRDVLETVLSTLAVDFLALSPDLVTMIPPPAYRYSEGEEFPGYTQQIFDPLAAASAAATFTVGEILNPDRMARLVVFGSMGDYPDLQEVTDGLIESTWGASETGDAYRQQVLHTAQRSVVDQMMQQASMAGNPAEVRAILSDRLDVLASGIEAEGTLSPHQKLVAADIRRWQSRIENTVPGPQLQMPAGDPIGGSSRSGNGN</sequence>
<evidence type="ECO:0000313" key="4">
    <source>
        <dbReference type="EMBL" id="SUZ61107.1"/>
    </source>
</evidence>
<gene>
    <name evidence="4" type="ORF">METZ01_LOCUS13961</name>
</gene>
<evidence type="ECO:0008006" key="5">
    <source>
        <dbReference type="Google" id="ProtNLM"/>
    </source>
</evidence>
<dbReference type="InterPro" id="IPR032534">
    <property type="entry name" value="EcxA_zinc-bd"/>
</dbReference>
<dbReference type="InterPro" id="IPR033413">
    <property type="entry name" value="DUF5117"/>
</dbReference>
<evidence type="ECO:0000259" key="3">
    <source>
        <dbReference type="Pfam" id="PF17148"/>
    </source>
</evidence>
<name>A0A381P3U5_9ZZZZ</name>
<dbReference type="InterPro" id="IPR034032">
    <property type="entry name" value="Zn_MMP-like_bac"/>
</dbReference>
<organism evidence="4">
    <name type="scientific">marine metagenome</name>
    <dbReference type="NCBI Taxonomy" id="408172"/>
    <lineage>
        <taxon>unclassified sequences</taxon>
        <taxon>metagenomes</taxon>
        <taxon>ecological metagenomes</taxon>
    </lineage>
</organism>
<evidence type="ECO:0000256" key="1">
    <source>
        <dbReference type="SAM" id="MobiDB-lite"/>
    </source>
</evidence>
<dbReference type="AlphaFoldDB" id="A0A381P3U5"/>
<dbReference type="EMBL" id="UINC01000780">
    <property type="protein sequence ID" value="SUZ61107.1"/>
    <property type="molecule type" value="Genomic_DNA"/>
</dbReference>
<reference evidence="4" key="1">
    <citation type="submission" date="2018-05" db="EMBL/GenBank/DDBJ databases">
        <authorList>
            <person name="Lanie J.A."/>
            <person name="Ng W.-L."/>
            <person name="Kazmierczak K.M."/>
            <person name="Andrzejewski T.M."/>
            <person name="Davidsen T.M."/>
            <person name="Wayne K.J."/>
            <person name="Tettelin H."/>
            <person name="Glass J.I."/>
            <person name="Rusch D."/>
            <person name="Podicherti R."/>
            <person name="Tsui H.-C.T."/>
            <person name="Winkler M.E."/>
        </authorList>
    </citation>
    <scope>NUCLEOTIDE SEQUENCE</scope>
</reference>
<dbReference type="SUPFAM" id="SSF55486">
    <property type="entry name" value="Metalloproteases ('zincins'), catalytic domain"/>
    <property type="match status" value="1"/>
</dbReference>
<evidence type="ECO:0000259" key="2">
    <source>
        <dbReference type="Pfam" id="PF16313"/>
    </source>
</evidence>
<dbReference type="Pfam" id="PF17148">
    <property type="entry name" value="DUF5117"/>
    <property type="match status" value="1"/>
</dbReference>